<organism evidence="2 3">
    <name type="scientific">Dactylosporangium siamense</name>
    <dbReference type="NCBI Taxonomy" id="685454"/>
    <lineage>
        <taxon>Bacteria</taxon>
        <taxon>Bacillati</taxon>
        <taxon>Actinomycetota</taxon>
        <taxon>Actinomycetes</taxon>
        <taxon>Micromonosporales</taxon>
        <taxon>Micromonosporaceae</taxon>
        <taxon>Dactylosporangium</taxon>
    </lineage>
</organism>
<feature type="compositionally biased region" description="Basic and acidic residues" evidence="1">
    <location>
        <begin position="118"/>
        <end position="145"/>
    </location>
</feature>
<evidence type="ECO:0000256" key="1">
    <source>
        <dbReference type="SAM" id="MobiDB-lite"/>
    </source>
</evidence>
<dbReference type="RefSeq" id="WP_203850413.1">
    <property type="nucleotide sequence ID" value="NZ_BAAAVW010000023.1"/>
</dbReference>
<feature type="compositionally biased region" description="Gly residues" evidence="1">
    <location>
        <begin position="54"/>
        <end position="67"/>
    </location>
</feature>
<feature type="region of interest" description="Disordered" evidence="1">
    <location>
        <begin position="1"/>
        <end position="73"/>
    </location>
</feature>
<name>A0A919PPW0_9ACTN</name>
<feature type="region of interest" description="Disordered" evidence="1">
    <location>
        <begin position="96"/>
        <end position="178"/>
    </location>
</feature>
<dbReference type="AlphaFoldDB" id="A0A919PPW0"/>
<evidence type="ECO:0000313" key="3">
    <source>
        <dbReference type="Proteomes" id="UP000660611"/>
    </source>
</evidence>
<feature type="compositionally biased region" description="Basic and acidic residues" evidence="1">
    <location>
        <begin position="38"/>
        <end position="52"/>
    </location>
</feature>
<accession>A0A919PPW0</accession>
<feature type="compositionally biased region" description="Acidic residues" evidence="1">
    <location>
        <begin position="9"/>
        <end position="18"/>
    </location>
</feature>
<evidence type="ECO:0000313" key="2">
    <source>
        <dbReference type="EMBL" id="GIG48720.1"/>
    </source>
</evidence>
<feature type="compositionally biased region" description="Gly residues" evidence="1">
    <location>
        <begin position="24"/>
        <end position="36"/>
    </location>
</feature>
<dbReference type="Proteomes" id="UP000660611">
    <property type="component" value="Unassembled WGS sequence"/>
</dbReference>
<reference evidence="2" key="1">
    <citation type="submission" date="2021-01" db="EMBL/GenBank/DDBJ databases">
        <title>Whole genome shotgun sequence of Dactylosporangium siamense NBRC 106093.</title>
        <authorList>
            <person name="Komaki H."/>
            <person name="Tamura T."/>
        </authorList>
    </citation>
    <scope>NUCLEOTIDE SEQUENCE</scope>
    <source>
        <strain evidence="2">NBRC 106093</strain>
    </source>
</reference>
<keyword evidence="3" id="KW-1185">Reference proteome</keyword>
<comment type="caution">
    <text evidence="2">The sequence shown here is derived from an EMBL/GenBank/DDBJ whole genome shotgun (WGS) entry which is preliminary data.</text>
</comment>
<sequence>MDGHWEWSESGDEPDTGDTADLGGDIGGDPGYGQGFEHGFEPGHTFDGHDDFGGGDALGGDPHSGGGDDLEEPLGTEHAAEAYDQSVHDGNDVHDVQEIHDGQDGHDGDGFTTEDGDPAQHAEFEPVTDHTDHADHTDTTEHTTDSTDDVAAGGTDVDAETFGTDPDLRGDDGWPEHTFPEELHLDGQPEPVDGFPWSDADVLGGPDHSLSAAYDPAVHVDPPNPADLAGYDGVDVPAGADPWSLLLGSDDPATSSLAGFWAPQN</sequence>
<feature type="compositionally biased region" description="Basic and acidic residues" evidence="1">
    <location>
        <begin position="166"/>
        <end position="178"/>
    </location>
</feature>
<dbReference type="EMBL" id="BONQ01000107">
    <property type="protein sequence ID" value="GIG48720.1"/>
    <property type="molecule type" value="Genomic_DNA"/>
</dbReference>
<proteinExistence type="predicted"/>
<feature type="compositionally biased region" description="Basic and acidic residues" evidence="1">
    <location>
        <begin position="96"/>
        <end position="109"/>
    </location>
</feature>
<gene>
    <name evidence="2" type="ORF">Dsi01nite_067610</name>
</gene>
<protein>
    <submittedName>
        <fullName evidence="2">Uncharacterized protein</fullName>
    </submittedName>
</protein>